<dbReference type="InterPro" id="IPR049749">
    <property type="entry name" value="SCO2521-like"/>
</dbReference>
<dbReference type="Proteomes" id="UP000317982">
    <property type="component" value="Unassembled WGS sequence"/>
</dbReference>
<dbReference type="InParanoid" id="A0A545AW25"/>
<keyword evidence="2" id="KW-1185">Reference proteome</keyword>
<dbReference type="EMBL" id="VIRS01000004">
    <property type="protein sequence ID" value="TQS45538.1"/>
    <property type="molecule type" value="Genomic_DNA"/>
</dbReference>
<comment type="caution">
    <text evidence="1">The sequence shown here is derived from an EMBL/GenBank/DDBJ whole genome shotgun (WGS) entry which is preliminary data.</text>
</comment>
<dbReference type="AlphaFoldDB" id="A0A545AW25"/>
<dbReference type="RefSeq" id="WP_142703711.1">
    <property type="nucleotide sequence ID" value="NZ_VIRS01000004.1"/>
</dbReference>
<dbReference type="NCBIfam" id="NF040565">
    <property type="entry name" value="SCO2521_fam"/>
    <property type="match status" value="1"/>
</dbReference>
<organism evidence="1 2">
    <name type="scientific">Cryptosporangium phraense</name>
    <dbReference type="NCBI Taxonomy" id="2593070"/>
    <lineage>
        <taxon>Bacteria</taxon>
        <taxon>Bacillati</taxon>
        <taxon>Actinomycetota</taxon>
        <taxon>Actinomycetes</taxon>
        <taxon>Cryptosporangiales</taxon>
        <taxon>Cryptosporangiaceae</taxon>
        <taxon>Cryptosporangium</taxon>
    </lineage>
</organism>
<evidence type="ECO:0000313" key="2">
    <source>
        <dbReference type="Proteomes" id="UP000317982"/>
    </source>
</evidence>
<reference evidence="1 2" key="1">
    <citation type="submission" date="2019-07" db="EMBL/GenBank/DDBJ databases">
        <title>Cryptosporangium phraense sp. nov., isolated from plant litter.</title>
        <authorList>
            <person name="Suriyachadkun C."/>
        </authorList>
    </citation>
    <scope>NUCLEOTIDE SEQUENCE [LARGE SCALE GENOMIC DNA]</scope>
    <source>
        <strain evidence="1 2">A-T 5661</strain>
    </source>
</reference>
<sequence>MLVLSEVRTGLLRNSQPLTDDDARRVLALTLGVPVRTRERPIAYAEYSGRLTGVDCTLEVSTGKRPRLVGVVSEKAFLTGGRILQASATVQVEPASSSGRRPWSYYIARPGIAETIGSFKIDAIQTGFLRADEGAGLDLGSIAARVLDDVQHSNRLDGRQPFRSNRTNLRWILEDPADGVDRIEFNVEKDELRTLRISSSSVTPQNAAILATDVARHDWLLTSLLDLLRRSGLDDGMSPRVVNDLQPVVDHLLHLWMPAARADDQLRGLWEQVDRASGFSRQWETQVARVRDQLQMYGIAMQRDSVAPRRSA</sequence>
<evidence type="ECO:0000313" key="1">
    <source>
        <dbReference type="EMBL" id="TQS45538.1"/>
    </source>
</evidence>
<protein>
    <submittedName>
        <fullName evidence="1">Uncharacterized protein</fullName>
    </submittedName>
</protein>
<name>A0A545AW25_9ACTN</name>
<dbReference type="OrthoDB" id="3210171at2"/>
<accession>A0A545AW25</accession>
<proteinExistence type="predicted"/>
<gene>
    <name evidence="1" type="ORF">FL583_07310</name>
</gene>